<accession>A0ACB8WGU2</accession>
<dbReference type="EMBL" id="CM041540">
    <property type="protein sequence ID" value="KAI3366961.1"/>
    <property type="molecule type" value="Genomic_DNA"/>
</dbReference>
<reference evidence="1" key="1">
    <citation type="submission" date="2022-04" db="EMBL/GenBank/DDBJ databases">
        <title>Jade perch genome.</title>
        <authorList>
            <person name="Chao B."/>
        </authorList>
    </citation>
    <scope>NUCLEOTIDE SEQUENCE</scope>
    <source>
        <strain evidence="1">CB-2022</strain>
    </source>
</reference>
<organism evidence="1 2">
    <name type="scientific">Scortum barcoo</name>
    <name type="common">barcoo grunter</name>
    <dbReference type="NCBI Taxonomy" id="214431"/>
    <lineage>
        <taxon>Eukaryota</taxon>
        <taxon>Metazoa</taxon>
        <taxon>Chordata</taxon>
        <taxon>Craniata</taxon>
        <taxon>Vertebrata</taxon>
        <taxon>Euteleostomi</taxon>
        <taxon>Actinopterygii</taxon>
        <taxon>Neopterygii</taxon>
        <taxon>Teleostei</taxon>
        <taxon>Neoteleostei</taxon>
        <taxon>Acanthomorphata</taxon>
        <taxon>Eupercaria</taxon>
        <taxon>Centrarchiformes</taxon>
        <taxon>Terapontoidei</taxon>
        <taxon>Terapontidae</taxon>
        <taxon>Scortum</taxon>
    </lineage>
</organism>
<keyword evidence="2" id="KW-1185">Reference proteome</keyword>
<evidence type="ECO:0000313" key="2">
    <source>
        <dbReference type="Proteomes" id="UP000831701"/>
    </source>
</evidence>
<protein>
    <submittedName>
        <fullName evidence="1">Uncharacterized protein</fullName>
    </submittedName>
</protein>
<sequence length="99" mass="10870">MKWVMKYYSCSLRGCWGVDTSDDPIYFTQSLTPTTCSTSSCTLISGSAKMVDGLMEVSSRTGILSSRPKGSAWRLVSMCMPIHHVSYDLGTLWAVTKSS</sequence>
<comment type="caution">
    <text evidence="1">The sequence shown here is derived from an EMBL/GenBank/DDBJ whole genome shotgun (WGS) entry which is preliminary data.</text>
</comment>
<evidence type="ECO:0000313" key="1">
    <source>
        <dbReference type="EMBL" id="KAI3366961.1"/>
    </source>
</evidence>
<dbReference type="Proteomes" id="UP000831701">
    <property type="component" value="Chromosome 10"/>
</dbReference>
<gene>
    <name evidence="1" type="ORF">L3Q82_009605</name>
</gene>
<name>A0ACB8WGU2_9TELE</name>
<proteinExistence type="predicted"/>